<accession>A0A3B0W4J3</accession>
<reference evidence="1" key="1">
    <citation type="submission" date="2018-06" db="EMBL/GenBank/DDBJ databases">
        <authorList>
            <person name="Zhirakovskaya E."/>
        </authorList>
    </citation>
    <scope>NUCLEOTIDE SEQUENCE</scope>
</reference>
<proteinExistence type="predicted"/>
<evidence type="ECO:0000313" key="1">
    <source>
        <dbReference type="EMBL" id="VAW50795.1"/>
    </source>
</evidence>
<gene>
    <name evidence="1" type="ORF">MNBD_GAMMA06-413</name>
</gene>
<protein>
    <submittedName>
        <fullName evidence="1">Uncharacterized protein</fullName>
    </submittedName>
</protein>
<name>A0A3B0W4J3_9ZZZZ</name>
<dbReference type="AlphaFoldDB" id="A0A3B0W4J3"/>
<dbReference type="EMBL" id="UOFD01000018">
    <property type="protein sequence ID" value="VAW50795.1"/>
    <property type="molecule type" value="Genomic_DNA"/>
</dbReference>
<organism evidence="1">
    <name type="scientific">hydrothermal vent metagenome</name>
    <dbReference type="NCBI Taxonomy" id="652676"/>
    <lineage>
        <taxon>unclassified sequences</taxon>
        <taxon>metagenomes</taxon>
        <taxon>ecological metagenomes</taxon>
    </lineage>
</organism>
<sequence length="119" mass="13528">MKTYRQLFFILISFSVTSQAVAINKPHNNAILKSEQKIIKIHNAIRSASLRIQLGDNLYGFIESKNCSFCKTIKITVTPNTKAYRNNISVPLKQAKKRSGQFATIIYNLKTNNVSAIHW</sequence>